<evidence type="ECO:0000313" key="1">
    <source>
        <dbReference type="EMBL" id="WTS15163.1"/>
    </source>
</evidence>
<accession>A0AAU1UBG2</accession>
<dbReference type="EMBL" id="CP108195">
    <property type="protein sequence ID" value="WTS15163.1"/>
    <property type="molecule type" value="Genomic_DNA"/>
</dbReference>
<evidence type="ECO:0008006" key="2">
    <source>
        <dbReference type="Google" id="ProtNLM"/>
    </source>
</evidence>
<gene>
    <name evidence="1" type="ORF">OHU69_31450</name>
</gene>
<organism evidence="1">
    <name type="scientific">Streptomyces sp. NBC_00119</name>
    <dbReference type="NCBI Taxonomy" id="2975659"/>
    <lineage>
        <taxon>Bacteria</taxon>
        <taxon>Bacillati</taxon>
        <taxon>Actinomycetota</taxon>
        <taxon>Actinomycetes</taxon>
        <taxon>Kitasatosporales</taxon>
        <taxon>Streptomycetaceae</taxon>
        <taxon>Streptomyces</taxon>
    </lineage>
</organism>
<name>A0AAU1UBG2_9ACTN</name>
<proteinExistence type="predicted"/>
<protein>
    <recommendedName>
        <fullName evidence="2">HNH endonuclease</fullName>
    </recommendedName>
</protein>
<reference evidence="1" key="1">
    <citation type="submission" date="2022-10" db="EMBL/GenBank/DDBJ databases">
        <title>The complete genomes of actinobacterial strains from the NBC collection.</title>
        <authorList>
            <person name="Joergensen T.S."/>
            <person name="Alvarez Arevalo M."/>
            <person name="Sterndorff E.B."/>
            <person name="Faurdal D."/>
            <person name="Vuksanovic O."/>
            <person name="Mourched A.-S."/>
            <person name="Charusanti P."/>
            <person name="Shaw S."/>
            <person name="Blin K."/>
            <person name="Weber T."/>
        </authorList>
    </citation>
    <scope>NUCLEOTIDE SEQUENCE</scope>
    <source>
        <strain evidence="1">NBC_00119</strain>
    </source>
</reference>
<dbReference type="AlphaFoldDB" id="A0AAU1UBG2"/>
<sequence length="69" mass="8277">MTDPSKRCRNCDDELQLFRRLKPEELKYVTPLAKKGEANNFRRCANGTCRRVQHHFRYWEGFTLPETFA</sequence>